<proteinExistence type="predicted"/>
<protein>
    <recommendedName>
        <fullName evidence="4">F-box domain-containing protein</fullName>
    </recommendedName>
</protein>
<feature type="region of interest" description="Disordered" evidence="1">
    <location>
        <begin position="573"/>
        <end position="632"/>
    </location>
</feature>
<evidence type="ECO:0000256" key="1">
    <source>
        <dbReference type="SAM" id="MobiDB-lite"/>
    </source>
</evidence>
<dbReference type="SUPFAM" id="SSF81383">
    <property type="entry name" value="F-box domain"/>
    <property type="match status" value="1"/>
</dbReference>
<gene>
    <name evidence="2" type="ORF">CcaverHIS019_0602870</name>
</gene>
<organism evidence="2 3">
    <name type="scientific">Cutaneotrichosporon cavernicola</name>
    <dbReference type="NCBI Taxonomy" id="279322"/>
    <lineage>
        <taxon>Eukaryota</taxon>
        <taxon>Fungi</taxon>
        <taxon>Dikarya</taxon>
        <taxon>Basidiomycota</taxon>
        <taxon>Agaricomycotina</taxon>
        <taxon>Tremellomycetes</taxon>
        <taxon>Trichosporonales</taxon>
        <taxon>Trichosporonaceae</taxon>
        <taxon>Cutaneotrichosporon</taxon>
    </lineage>
</organism>
<evidence type="ECO:0000313" key="2">
    <source>
        <dbReference type="EMBL" id="BEI93828.1"/>
    </source>
</evidence>
<dbReference type="AlphaFoldDB" id="A0AA48QXZ0"/>
<dbReference type="Proteomes" id="UP001233271">
    <property type="component" value="Chromosome 6"/>
</dbReference>
<dbReference type="GeneID" id="85497698"/>
<feature type="compositionally biased region" description="Polar residues" evidence="1">
    <location>
        <begin position="529"/>
        <end position="539"/>
    </location>
</feature>
<feature type="region of interest" description="Disordered" evidence="1">
    <location>
        <begin position="524"/>
        <end position="555"/>
    </location>
</feature>
<accession>A0AA48QXZ0</accession>
<dbReference type="KEGG" id="ccac:CcaHIS019_0602870"/>
<evidence type="ECO:0000313" key="3">
    <source>
        <dbReference type="Proteomes" id="UP001233271"/>
    </source>
</evidence>
<dbReference type="InterPro" id="IPR036047">
    <property type="entry name" value="F-box-like_dom_sf"/>
</dbReference>
<feature type="compositionally biased region" description="Acidic residues" evidence="1">
    <location>
        <begin position="586"/>
        <end position="603"/>
    </location>
</feature>
<reference evidence="2" key="1">
    <citation type="journal article" date="2023" name="BMC Genomics">
        <title>Chromosome-level genome assemblies of Cutaneotrichosporon spp. (Trichosporonales, Basidiomycota) reveal imbalanced evolution between nucleotide sequences and chromosome synteny.</title>
        <authorList>
            <person name="Kobayashi Y."/>
            <person name="Kayamori A."/>
            <person name="Aoki K."/>
            <person name="Shiwa Y."/>
            <person name="Matsutani M."/>
            <person name="Fujita N."/>
            <person name="Sugita T."/>
            <person name="Iwasaki W."/>
            <person name="Tanaka N."/>
            <person name="Takashima M."/>
        </authorList>
    </citation>
    <scope>NUCLEOTIDE SEQUENCE</scope>
    <source>
        <strain evidence="2">HIS019</strain>
    </source>
</reference>
<keyword evidence="3" id="KW-1185">Reference proteome</keyword>
<evidence type="ECO:0008006" key="4">
    <source>
        <dbReference type="Google" id="ProtNLM"/>
    </source>
</evidence>
<dbReference type="EMBL" id="AP028217">
    <property type="protein sequence ID" value="BEI93828.1"/>
    <property type="molecule type" value="Genomic_DNA"/>
</dbReference>
<dbReference type="RefSeq" id="XP_060459093.1">
    <property type="nucleotide sequence ID" value="XM_060602728.1"/>
</dbReference>
<feature type="compositionally biased region" description="Basic and acidic residues" evidence="1">
    <location>
        <begin position="613"/>
        <end position="627"/>
    </location>
</feature>
<sequence>MTYLDPLVGLGPDIFGEVLALLDLCDILAAELVSNAWRACAAENESRLWRGLAYAVGTERADLYAADALVATGTYPLPEYDMRPIATDMNQLAPGDRVNWRYVVSSHYRHLASWARARSTVEWVAPYPNIAWRIKSDAESGVVLSTSRMSGPLNDDIEAPGLLVVDRRTSRALWSIPELQGYSHLEAGAGYFAFNRTREDAAFEVWRNAAARARCTFPKQGVSHFMGKSHTEEEYDPADPSSPLPRGHYEHYLTLRPPKPGRAYRMHVDREGTKNAAPVLATCATTAIYIWHLEEDIEMETIERGADDQGSPNYIELDDDYVFVCDDRQMHVYVRETRAHIVSFPPLRAPPRNIASLGFPLSITDDFKAIPDADRLPGAAPVGRALSRGVLPTEAAFDDVIERSIAMIPDEHRENVMYGFSACHFTSRDFICTTEGGGVLIVRNYASVFAQCTRMEELVPAELEPPLLDDPQRHVAAAERAKHVANNSIIIGLGTTAKQLTTYRDHIVVATSFNVLLIDGRKIPDIPGTSESSKATQENAEGDKHDTVVSEIDTESDKVARRSARLPVWLDVTEDDVDMTGGDERDMMDDEEADDDESDDDMTFEIVPAGGHQGDEGGRGDGRDANLNKEAGPPPKADALTLPAHVLLGNHQQSMKLSSCLQADARSIYLTYWAAGEFPGGAVTAPTAAARDGLGLCIKAWTFGAL</sequence>
<name>A0AA48QXZ0_9TREE</name>